<sequence length="97" mass="10861">MTQQREDTRSGETPGQHLKSFGWMLLLTAIAFAFVGVNYFSPGMTLTVILILALAQAILQLVTFMHLTRRNQLPILFVTAGILFSIIIAVSIRIWRA</sequence>
<dbReference type="OrthoDB" id="2990188at2"/>
<evidence type="ECO:0000256" key="4">
    <source>
        <dbReference type="ARBA" id="ARBA00022692"/>
    </source>
</evidence>
<evidence type="ECO:0000256" key="3">
    <source>
        <dbReference type="ARBA" id="ARBA00022475"/>
    </source>
</evidence>
<dbReference type="AlphaFoldDB" id="A0A235B660"/>
<keyword evidence="9" id="KW-1185">Reference proteome</keyword>
<evidence type="ECO:0000256" key="6">
    <source>
        <dbReference type="ARBA" id="ARBA00023136"/>
    </source>
</evidence>
<evidence type="ECO:0000256" key="2">
    <source>
        <dbReference type="ARBA" id="ARBA00008079"/>
    </source>
</evidence>
<dbReference type="PANTHER" id="PTHR36835:SF1">
    <property type="entry name" value="CYTOCHROME BO(3) UBIQUINOL OXIDASE SUBUNIT 4"/>
    <property type="match status" value="1"/>
</dbReference>
<keyword evidence="6 7" id="KW-0472">Membrane</keyword>
<comment type="subcellular location">
    <subcellularLocation>
        <location evidence="1">Cell membrane</location>
        <topology evidence="1">Multi-pass membrane protein</topology>
    </subcellularLocation>
</comment>
<keyword evidence="5 7" id="KW-1133">Transmembrane helix</keyword>
<keyword evidence="3" id="KW-1003">Cell membrane</keyword>
<dbReference type="GO" id="GO:0005886">
    <property type="term" value="C:plasma membrane"/>
    <property type="evidence" value="ECO:0007669"/>
    <property type="project" value="UniProtKB-SubCell"/>
</dbReference>
<dbReference type="GO" id="GO:0015990">
    <property type="term" value="P:electron transport coupled proton transport"/>
    <property type="evidence" value="ECO:0007669"/>
    <property type="project" value="TreeGrafter"/>
</dbReference>
<dbReference type="PANTHER" id="PTHR36835">
    <property type="entry name" value="CYTOCHROME BO(3) UBIQUINOL OXIDASE SUBUNIT 4"/>
    <property type="match status" value="1"/>
</dbReference>
<evidence type="ECO:0000313" key="9">
    <source>
        <dbReference type="Proteomes" id="UP000215459"/>
    </source>
</evidence>
<feature type="transmembrane region" description="Helical" evidence="7">
    <location>
        <begin position="46"/>
        <end position="68"/>
    </location>
</feature>
<reference evidence="8 9" key="1">
    <citation type="submission" date="2017-07" db="EMBL/GenBank/DDBJ databases">
        <title>The genome sequence of Paludifilum halophilum highlights mechanisms for microbial adaptation to high salt environemnts.</title>
        <authorList>
            <person name="Belbahri L."/>
        </authorList>
    </citation>
    <scope>NUCLEOTIDE SEQUENCE [LARGE SCALE GENOMIC DNA]</scope>
    <source>
        <strain evidence="8 9">DSM 102817</strain>
    </source>
</reference>
<feature type="transmembrane region" description="Helical" evidence="7">
    <location>
        <begin position="21"/>
        <end position="40"/>
    </location>
</feature>
<name>A0A235B660_9BACL</name>
<proteinExistence type="inferred from homology"/>
<dbReference type="InterPro" id="IPR005171">
    <property type="entry name" value="Cyt_c_oxidase_su4_prok"/>
</dbReference>
<evidence type="ECO:0000256" key="5">
    <source>
        <dbReference type="ARBA" id="ARBA00022989"/>
    </source>
</evidence>
<dbReference type="GO" id="GO:0015078">
    <property type="term" value="F:proton transmembrane transporter activity"/>
    <property type="evidence" value="ECO:0007669"/>
    <property type="project" value="TreeGrafter"/>
</dbReference>
<accession>A0A235B660</accession>
<protein>
    <recommendedName>
        <fullName evidence="10">Cytochrome C oxidase subunit IV</fullName>
    </recommendedName>
</protein>
<organism evidence="8 9">
    <name type="scientific">Paludifilum halophilum</name>
    <dbReference type="NCBI Taxonomy" id="1642702"/>
    <lineage>
        <taxon>Bacteria</taxon>
        <taxon>Bacillati</taxon>
        <taxon>Bacillota</taxon>
        <taxon>Bacilli</taxon>
        <taxon>Bacillales</taxon>
        <taxon>Thermoactinomycetaceae</taxon>
        <taxon>Paludifilum</taxon>
    </lineage>
</organism>
<evidence type="ECO:0000256" key="1">
    <source>
        <dbReference type="ARBA" id="ARBA00004651"/>
    </source>
</evidence>
<dbReference type="GO" id="GO:0009319">
    <property type="term" value="C:cytochrome o ubiquinol oxidase complex"/>
    <property type="evidence" value="ECO:0007669"/>
    <property type="project" value="TreeGrafter"/>
</dbReference>
<feature type="transmembrane region" description="Helical" evidence="7">
    <location>
        <begin position="75"/>
        <end position="95"/>
    </location>
</feature>
<keyword evidence="4 7" id="KW-0812">Transmembrane</keyword>
<comment type="similarity">
    <text evidence="2">Belongs to the cytochrome c oxidase bacterial subunit 4 family.</text>
</comment>
<dbReference type="Proteomes" id="UP000215459">
    <property type="component" value="Unassembled WGS sequence"/>
</dbReference>
<evidence type="ECO:0000256" key="7">
    <source>
        <dbReference type="SAM" id="Phobius"/>
    </source>
</evidence>
<dbReference type="EMBL" id="NOWF01000006">
    <property type="protein sequence ID" value="OYD07387.1"/>
    <property type="molecule type" value="Genomic_DNA"/>
</dbReference>
<dbReference type="GO" id="GO:0019646">
    <property type="term" value="P:aerobic electron transport chain"/>
    <property type="evidence" value="ECO:0007669"/>
    <property type="project" value="TreeGrafter"/>
</dbReference>
<dbReference type="RefSeq" id="WP_094264623.1">
    <property type="nucleotide sequence ID" value="NZ_NOWF01000006.1"/>
</dbReference>
<dbReference type="GO" id="GO:0009486">
    <property type="term" value="F:cytochrome bo3 ubiquinol oxidase activity"/>
    <property type="evidence" value="ECO:0007669"/>
    <property type="project" value="TreeGrafter"/>
</dbReference>
<evidence type="ECO:0000313" key="8">
    <source>
        <dbReference type="EMBL" id="OYD07387.1"/>
    </source>
</evidence>
<comment type="caution">
    <text evidence="8">The sequence shown here is derived from an EMBL/GenBank/DDBJ whole genome shotgun (WGS) entry which is preliminary data.</text>
</comment>
<dbReference type="InterPro" id="IPR050968">
    <property type="entry name" value="Cytochrome_c_oxidase_bac_sub4"/>
</dbReference>
<evidence type="ECO:0008006" key="10">
    <source>
        <dbReference type="Google" id="ProtNLM"/>
    </source>
</evidence>
<gene>
    <name evidence="8" type="ORF">CHM34_10780</name>
</gene>
<dbReference type="Pfam" id="PF03626">
    <property type="entry name" value="COX4_pro"/>
    <property type="match status" value="1"/>
</dbReference>